<feature type="compositionally biased region" description="Basic and acidic residues" evidence="1">
    <location>
        <begin position="290"/>
        <end position="299"/>
    </location>
</feature>
<organism evidence="3 4">
    <name type="scientific">Streptomyces natalensis ATCC 27448</name>
    <dbReference type="NCBI Taxonomy" id="1240678"/>
    <lineage>
        <taxon>Bacteria</taxon>
        <taxon>Bacillati</taxon>
        <taxon>Actinomycetota</taxon>
        <taxon>Actinomycetes</taxon>
        <taxon>Kitasatosporales</taxon>
        <taxon>Streptomycetaceae</taxon>
        <taxon>Streptomyces</taxon>
    </lineage>
</organism>
<dbReference type="SUPFAM" id="SSF50370">
    <property type="entry name" value="Ricin B-like lectins"/>
    <property type="match status" value="2"/>
</dbReference>
<dbReference type="AlphaFoldDB" id="A0A0D7CFJ4"/>
<protein>
    <recommendedName>
        <fullName evidence="2">Ricin B lectin domain-containing protein</fullName>
    </recommendedName>
</protein>
<evidence type="ECO:0000256" key="1">
    <source>
        <dbReference type="SAM" id="MobiDB-lite"/>
    </source>
</evidence>
<name>A0A0D7CFJ4_9ACTN</name>
<feature type="domain" description="Ricin B lectin" evidence="2">
    <location>
        <begin position="6"/>
        <end position="83"/>
    </location>
</feature>
<dbReference type="CDD" id="cd00161">
    <property type="entry name" value="beta-trefoil_Ricin-like"/>
    <property type="match status" value="1"/>
</dbReference>
<evidence type="ECO:0000313" key="4">
    <source>
        <dbReference type="Proteomes" id="UP000032458"/>
    </source>
</evidence>
<dbReference type="InterPro" id="IPR000772">
    <property type="entry name" value="Ricin_B_lectin"/>
</dbReference>
<comment type="caution">
    <text evidence="3">The sequence shown here is derived from an EMBL/GenBank/DDBJ whole genome shotgun (WGS) entry which is preliminary data.</text>
</comment>
<dbReference type="InterPro" id="IPR035992">
    <property type="entry name" value="Ricin_B-like_lectins"/>
</dbReference>
<dbReference type="PATRIC" id="fig|1240678.4.peg.6276"/>
<dbReference type="Proteomes" id="UP000032458">
    <property type="component" value="Unassembled WGS sequence"/>
</dbReference>
<dbReference type="Gene3D" id="2.80.10.50">
    <property type="match status" value="2"/>
</dbReference>
<sequence>MGVPAEGTYLIKHKTSGLYMTVSEGSTANSAHIEQRELKERWGSQLWRLSRAGDGYHLRNLHSGLYLHVSSHSTSNSALVEQWPMWEETGPLSVKADPNSVSSGSWRLKEGPEAGTYALENRQSGLYLNVRGYSREPGELLEQYNDPAKGAAGFAWWSFEPTPALPEDHTTISYQAIAQRLELDSYGDDTGDKTIEVYGSVKVTYKDRTTALVDTNETTSVELFTIGLEATTSMEGRSVDVPVKKDATAIYWGPGKSAGDRSPIGVALGDVAFGDDEAFTLDVRLKDSDPPLERDDDVAKGTLTLTPDDTTASADAFQEKKEDLEGDGTPKLVYTFHPTPPYLVKWELGRNNASIAAAGVPVALAALRDDLRLEQRYEDAVRDLAQAAQAYKTATEANAQNTAGTEQAQEAYREARHRLAQAQHEYMP</sequence>
<proteinExistence type="predicted"/>
<accession>A0A0D7CFJ4</accession>
<evidence type="ECO:0000313" key="3">
    <source>
        <dbReference type="EMBL" id="KIZ15039.1"/>
    </source>
</evidence>
<evidence type="ECO:0000259" key="2">
    <source>
        <dbReference type="Pfam" id="PF14200"/>
    </source>
</evidence>
<dbReference type="EMBL" id="JRKI01000035">
    <property type="protein sequence ID" value="KIZ15039.1"/>
    <property type="molecule type" value="Genomic_DNA"/>
</dbReference>
<reference evidence="3 4" key="1">
    <citation type="submission" date="2014-09" db="EMBL/GenBank/DDBJ databases">
        <title>Draft genome sequence of Streptomyces natalensis ATCC 27448, producer of the antifungal pimaricin.</title>
        <authorList>
            <person name="Mendes M.V."/>
            <person name="Beites T."/>
            <person name="Pires S."/>
            <person name="Santos C.L."/>
            <person name="Moradas-Ferreira P."/>
        </authorList>
    </citation>
    <scope>NUCLEOTIDE SEQUENCE [LARGE SCALE GENOMIC DNA]</scope>
    <source>
        <strain evidence="3 4">ATCC 27448</strain>
    </source>
</reference>
<keyword evidence="4" id="KW-1185">Reference proteome</keyword>
<feature type="region of interest" description="Disordered" evidence="1">
    <location>
        <begin position="290"/>
        <end position="312"/>
    </location>
</feature>
<gene>
    <name evidence="3" type="ORF">SNA_29350</name>
</gene>
<dbReference type="Pfam" id="PF14200">
    <property type="entry name" value="RicinB_lectin_2"/>
    <property type="match status" value="1"/>
</dbReference>
<feature type="compositionally biased region" description="Polar residues" evidence="1">
    <location>
        <begin position="303"/>
        <end position="312"/>
    </location>
</feature>